<feature type="transmembrane region" description="Helical" evidence="1">
    <location>
        <begin position="29"/>
        <end position="47"/>
    </location>
</feature>
<keyword evidence="1" id="KW-1133">Transmembrane helix</keyword>
<reference evidence="2 3" key="1">
    <citation type="submission" date="2011-06" db="EMBL/GenBank/DDBJ databases">
        <authorList>
            <person name="Harkins D.M."/>
            <person name="Madupu R."/>
            <person name="Durkin A.S."/>
            <person name="Torralba M."/>
            <person name="Methe B."/>
            <person name="Sutton G.G."/>
            <person name="Nelson K.E."/>
        </authorList>
    </citation>
    <scope>NUCLEOTIDE SEQUENCE [LARGE SCALE GENOMIC DNA]</scope>
    <source>
        <strain evidence="2 3">SK1060</strain>
    </source>
</reference>
<keyword evidence="1" id="KW-0812">Transmembrane</keyword>
<dbReference type="AlphaFoldDB" id="F9P4Z7"/>
<keyword evidence="1" id="KW-0472">Membrane</keyword>
<proteinExistence type="predicted"/>
<evidence type="ECO:0000256" key="1">
    <source>
        <dbReference type="SAM" id="Phobius"/>
    </source>
</evidence>
<evidence type="ECO:0000313" key="3">
    <source>
        <dbReference type="Proteomes" id="UP000003287"/>
    </source>
</evidence>
<name>F9P4Z7_STRCV</name>
<sequence length="49" mass="5811">MFILEKIFHISNTALLRLEKFQNWGNSNATALFILFYHSAIYLSILFPY</sequence>
<organism evidence="2 3">
    <name type="scientific">Streptococcus constellatus subsp. pharyngis SK1060 = CCUG 46377</name>
    <dbReference type="NCBI Taxonomy" id="1035184"/>
    <lineage>
        <taxon>Bacteria</taxon>
        <taxon>Bacillati</taxon>
        <taxon>Bacillota</taxon>
        <taxon>Bacilli</taxon>
        <taxon>Lactobacillales</taxon>
        <taxon>Streptococcaceae</taxon>
        <taxon>Streptococcus</taxon>
        <taxon>Streptococcus anginosus group</taxon>
    </lineage>
</organism>
<accession>F9P4Z7</accession>
<evidence type="ECO:0000313" key="2">
    <source>
        <dbReference type="EMBL" id="EGV10644.1"/>
    </source>
</evidence>
<gene>
    <name evidence="2" type="ORF">HMPREF1042_0546</name>
</gene>
<protein>
    <submittedName>
        <fullName evidence="2">Uncharacterized protein</fullName>
    </submittedName>
</protein>
<dbReference type="Proteomes" id="UP000003287">
    <property type="component" value="Unassembled WGS sequence"/>
</dbReference>
<dbReference type="EMBL" id="AFUP01000001">
    <property type="protein sequence ID" value="EGV10644.1"/>
    <property type="molecule type" value="Genomic_DNA"/>
</dbReference>